<dbReference type="AlphaFoldDB" id="A0AAV2MQD9"/>
<proteinExistence type="predicted"/>
<sequence>MFRLQPLGLPPSCCWKYPGPNRGPKGTKPLDLASEHGLWTRALDPDSEPGQPALAWTVVVGRWSLDGGRWTVVVGRWSLDGGRWTVVVGRWSLDGGRWTVVVGRWSLDGGRWTVVVGRWSLDGGCWNTGGCSV</sequence>
<accession>A0AAV2MQD9</accession>
<keyword evidence="2" id="KW-1185">Reference proteome</keyword>
<organism evidence="1 2">
    <name type="scientific">Knipowitschia caucasica</name>
    <name type="common">Caucasian dwarf goby</name>
    <name type="synonym">Pomatoschistus caucasicus</name>
    <dbReference type="NCBI Taxonomy" id="637954"/>
    <lineage>
        <taxon>Eukaryota</taxon>
        <taxon>Metazoa</taxon>
        <taxon>Chordata</taxon>
        <taxon>Craniata</taxon>
        <taxon>Vertebrata</taxon>
        <taxon>Euteleostomi</taxon>
        <taxon>Actinopterygii</taxon>
        <taxon>Neopterygii</taxon>
        <taxon>Teleostei</taxon>
        <taxon>Neoteleostei</taxon>
        <taxon>Acanthomorphata</taxon>
        <taxon>Gobiaria</taxon>
        <taxon>Gobiiformes</taxon>
        <taxon>Gobioidei</taxon>
        <taxon>Gobiidae</taxon>
        <taxon>Gobiinae</taxon>
        <taxon>Knipowitschia</taxon>
    </lineage>
</organism>
<reference evidence="1 2" key="1">
    <citation type="submission" date="2024-04" db="EMBL/GenBank/DDBJ databases">
        <authorList>
            <person name="Waldvogel A.-M."/>
            <person name="Schoenle A."/>
        </authorList>
    </citation>
    <scope>NUCLEOTIDE SEQUENCE [LARGE SCALE GENOMIC DNA]</scope>
</reference>
<dbReference type="Proteomes" id="UP001497482">
    <property type="component" value="Chromosome 9"/>
</dbReference>
<dbReference type="EMBL" id="OZ035831">
    <property type="protein sequence ID" value="CAL1615525.1"/>
    <property type="molecule type" value="Genomic_DNA"/>
</dbReference>
<gene>
    <name evidence="1" type="ORF">KC01_LOCUS41461</name>
</gene>
<name>A0AAV2MQD9_KNICA</name>
<protein>
    <submittedName>
        <fullName evidence="1">Uncharacterized protein</fullName>
    </submittedName>
</protein>
<dbReference type="InterPro" id="IPR011049">
    <property type="entry name" value="Serralysin-like_metalloprot_C"/>
</dbReference>
<evidence type="ECO:0000313" key="1">
    <source>
        <dbReference type="EMBL" id="CAL1615525.1"/>
    </source>
</evidence>
<dbReference type="SUPFAM" id="SSF101967">
    <property type="entry name" value="Adhesin YadA, collagen-binding domain"/>
    <property type="match status" value="1"/>
</dbReference>
<evidence type="ECO:0000313" key="2">
    <source>
        <dbReference type="Proteomes" id="UP001497482"/>
    </source>
</evidence>